<dbReference type="Proteomes" id="UP000182769">
    <property type="component" value="Unassembled WGS sequence"/>
</dbReference>
<dbReference type="Pfam" id="PF25954">
    <property type="entry name" value="Beta-barrel_RND_2"/>
    <property type="match status" value="1"/>
</dbReference>
<reference evidence="4" key="1">
    <citation type="submission" date="2015-08" db="EMBL/GenBank/DDBJ databases">
        <authorList>
            <person name="Varghese N."/>
        </authorList>
    </citation>
    <scope>NUCLEOTIDE SEQUENCE [LARGE SCALE GENOMIC DNA]</scope>
    <source>
        <strain evidence="4">JCM 18476</strain>
    </source>
</reference>
<accession>A0A0K6IG37</accession>
<dbReference type="NCBIfam" id="TIGR01730">
    <property type="entry name" value="RND_mfp"/>
    <property type="match status" value="1"/>
</dbReference>
<dbReference type="STRING" id="1137284.GCA_001418205_00159"/>
<keyword evidence="4" id="KW-1185">Reference proteome</keyword>
<gene>
    <name evidence="3" type="ORF">Ga0061065_101160</name>
</gene>
<dbReference type="AlphaFoldDB" id="A0A0K6IG37"/>
<dbReference type="InterPro" id="IPR006143">
    <property type="entry name" value="RND_pump_MFP"/>
</dbReference>
<dbReference type="GO" id="GO:0015562">
    <property type="term" value="F:efflux transmembrane transporter activity"/>
    <property type="evidence" value="ECO:0007669"/>
    <property type="project" value="TreeGrafter"/>
</dbReference>
<evidence type="ECO:0000259" key="2">
    <source>
        <dbReference type="Pfam" id="PF25954"/>
    </source>
</evidence>
<dbReference type="PANTHER" id="PTHR30469">
    <property type="entry name" value="MULTIDRUG RESISTANCE PROTEIN MDTA"/>
    <property type="match status" value="1"/>
</dbReference>
<name>A0A0K6IG37_9GAMM</name>
<evidence type="ECO:0000313" key="3">
    <source>
        <dbReference type="EMBL" id="CUB02327.1"/>
    </source>
</evidence>
<dbReference type="EMBL" id="CYHG01000001">
    <property type="protein sequence ID" value="CUB02327.1"/>
    <property type="molecule type" value="Genomic_DNA"/>
</dbReference>
<dbReference type="OrthoDB" id="9806939at2"/>
<dbReference type="Gene3D" id="2.40.30.170">
    <property type="match status" value="1"/>
</dbReference>
<dbReference type="RefSeq" id="WP_055461303.1">
    <property type="nucleotide sequence ID" value="NZ_CYHG01000001.1"/>
</dbReference>
<sequence>MISLKQLTIISLMGASWCSEAQEALLTDVNVRVLLEPKIETQLMSPIVGQVVKLNAQLGQAVRHNEELIRFNCDEPQAKLAIAKAELASAQINLDAKQRLQKLQQAGDIEVKLAANAVQGANAQLTLAQAHVEQCSIKAPFNGFIVSIQTAPYQGVVQSDPLLVLVSDESPKIRFNAPANWVGWLAKKQDFQVQVDELGEVFDAQISAINARLDPVSQTLEVEGSFKKPSQMLLPGMSGTASFSGRTQ</sequence>
<comment type="similarity">
    <text evidence="1">Belongs to the membrane fusion protein (MFP) (TC 8.A.1) family.</text>
</comment>
<protein>
    <submittedName>
        <fullName evidence="3">RND family efflux transporter, MFP subunit</fullName>
    </submittedName>
</protein>
<evidence type="ECO:0000256" key="1">
    <source>
        <dbReference type="ARBA" id="ARBA00009477"/>
    </source>
</evidence>
<dbReference type="Gene3D" id="2.40.50.100">
    <property type="match status" value="1"/>
</dbReference>
<dbReference type="InterPro" id="IPR058792">
    <property type="entry name" value="Beta-barrel_RND_2"/>
</dbReference>
<organism evidence="3 4">
    <name type="scientific">Marinomonas fungiae</name>
    <dbReference type="NCBI Taxonomy" id="1137284"/>
    <lineage>
        <taxon>Bacteria</taxon>
        <taxon>Pseudomonadati</taxon>
        <taxon>Pseudomonadota</taxon>
        <taxon>Gammaproteobacteria</taxon>
        <taxon>Oceanospirillales</taxon>
        <taxon>Oceanospirillaceae</taxon>
        <taxon>Marinomonas</taxon>
    </lineage>
</organism>
<proteinExistence type="inferred from homology"/>
<feature type="domain" description="CusB-like beta-barrel" evidence="2">
    <location>
        <begin position="176"/>
        <end position="245"/>
    </location>
</feature>
<dbReference type="GO" id="GO:1990281">
    <property type="term" value="C:efflux pump complex"/>
    <property type="evidence" value="ECO:0007669"/>
    <property type="project" value="TreeGrafter"/>
</dbReference>
<dbReference type="SUPFAM" id="SSF111369">
    <property type="entry name" value="HlyD-like secretion proteins"/>
    <property type="match status" value="1"/>
</dbReference>
<dbReference type="Gene3D" id="1.10.287.470">
    <property type="entry name" value="Helix hairpin bin"/>
    <property type="match status" value="1"/>
</dbReference>
<evidence type="ECO:0000313" key="4">
    <source>
        <dbReference type="Proteomes" id="UP000182769"/>
    </source>
</evidence>